<evidence type="ECO:0000313" key="1">
    <source>
        <dbReference type="EMBL" id="EDL94537.1"/>
    </source>
</evidence>
<protein>
    <submittedName>
        <fullName evidence="1">RCG57485</fullName>
    </submittedName>
</protein>
<gene>
    <name evidence="1" type="ORF">rCG_57485</name>
</gene>
<proteinExistence type="predicted"/>
<name>A6JI63_RAT</name>
<sequence length="35" mass="3928">MYLPHGCRGRERESGATKLELQVGTSKRTVRVLTP</sequence>
<reference evidence="2" key="1">
    <citation type="submission" date="2005-09" db="EMBL/GenBank/DDBJ databases">
        <authorList>
            <person name="Mural R.J."/>
            <person name="Li P.W."/>
            <person name="Adams M.D."/>
            <person name="Amanatides P.G."/>
            <person name="Baden-Tillson H."/>
            <person name="Barnstead M."/>
            <person name="Chin S.H."/>
            <person name="Dew I."/>
            <person name="Evans C.A."/>
            <person name="Ferriera S."/>
            <person name="Flanigan M."/>
            <person name="Fosler C."/>
            <person name="Glodek A."/>
            <person name="Gu Z."/>
            <person name="Holt R.A."/>
            <person name="Jennings D."/>
            <person name="Kraft C.L."/>
            <person name="Lu F."/>
            <person name="Nguyen T."/>
            <person name="Nusskern D.R."/>
            <person name="Pfannkoch C.M."/>
            <person name="Sitter C."/>
            <person name="Sutton G.G."/>
            <person name="Venter J.C."/>
            <person name="Wang Z."/>
            <person name="Woodage T."/>
            <person name="Zheng X.H."/>
            <person name="Zhong F."/>
        </authorList>
    </citation>
    <scope>NUCLEOTIDE SEQUENCE [LARGE SCALE GENOMIC DNA]</scope>
    <source>
        <strain>BN</strain>
        <strain evidence="2">Sprague-Dawley</strain>
    </source>
</reference>
<organism evidence="1 2">
    <name type="scientific">Rattus norvegicus</name>
    <name type="common">Rat</name>
    <dbReference type="NCBI Taxonomy" id="10116"/>
    <lineage>
        <taxon>Eukaryota</taxon>
        <taxon>Metazoa</taxon>
        <taxon>Chordata</taxon>
        <taxon>Craniata</taxon>
        <taxon>Vertebrata</taxon>
        <taxon>Euteleostomi</taxon>
        <taxon>Mammalia</taxon>
        <taxon>Eutheria</taxon>
        <taxon>Euarchontoglires</taxon>
        <taxon>Glires</taxon>
        <taxon>Rodentia</taxon>
        <taxon>Myomorpha</taxon>
        <taxon>Muroidea</taxon>
        <taxon>Muridae</taxon>
        <taxon>Murinae</taxon>
        <taxon>Rattus</taxon>
    </lineage>
</organism>
<dbReference type="EMBL" id="CH473986">
    <property type="protein sequence ID" value="EDL94537.1"/>
    <property type="molecule type" value="Genomic_DNA"/>
</dbReference>
<accession>A6JI63</accession>
<dbReference type="AlphaFoldDB" id="A6JI63"/>
<evidence type="ECO:0000313" key="2">
    <source>
        <dbReference type="Proteomes" id="UP000234681"/>
    </source>
</evidence>
<dbReference type="Proteomes" id="UP000234681">
    <property type="component" value="Chromosome 1"/>
</dbReference>